<dbReference type="EMBL" id="QUOU01000001">
    <property type="protein sequence ID" value="REL26135.1"/>
    <property type="molecule type" value="Genomic_DNA"/>
</dbReference>
<dbReference type="PROSITE" id="PS51257">
    <property type="entry name" value="PROKAR_LIPOPROTEIN"/>
    <property type="match status" value="1"/>
</dbReference>
<dbReference type="GO" id="GO:0006629">
    <property type="term" value="P:lipid metabolic process"/>
    <property type="evidence" value="ECO:0007669"/>
    <property type="project" value="InterPro"/>
</dbReference>
<dbReference type="RefSeq" id="WP_116007256.1">
    <property type="nucleotide sequence ID" value="NZ_QUOU01000001.1"/>
</dbReference>
<dbReference type="InterPro" id="IPR017946">
    <property type="entry name" value="PLC-like_Pdiesterase_TIM-brl"/>
</dbReference>
<evidence type="ECO:0000256" key="1">
    <source>
        <dbReference type="SAM" id="SignalP"/>
    </source>
</evidence>
<keyword evidence="1" id="KW-0732">Signal</keyword>
<proteinExistence type="predicted"/>
<dbReference type="AlphaFoldDB" id="A0A3E0TQA1"/>
<feature type="chain" id="PRO_5017669661" description="Glycerophosphodiester phosphodiesterase" evidence="1">
    <location>
        <begin position="23"/>
        <end position="308"/>
    </location>
</feature>
<evidence type="ECO:0008006" key="4">
    <source>
        <dbReference type="Google" id="ProtNLM"/>
    </source>
</evidence>
<reference evidence="2 3" key="1">
    <citation type="submission" date="2018-08" db="EMBL/GenBank/DDBJ databases">
        <title>Thalassotalea euphylliae genome.</title>
        <authorList>
            <person name="Summers S."/>
            <person name="Rice S.A."/>
            <person name="Freckelton M.L."/>
            <person name="Nedved B.T."/>
            <person name="Hadfield M.G."/>
        </authorList>
    </citation>
    <scope>NUCLEOTIDE SEQUENCE [LARGE SCALE GENOMIC DNA]</scope>
    <source>
        <strain evidence="2 3">H1</strain>
    </source>
</reference>
<gene>
    <name evidence="2" type="ORF">DXX93_05775</name>
</gene>
<organism evidence="2 3">
    <name type="scientific">Thalassotalea euphylliae</name>
    <dbReference type="NCBI Taxonomy" id="1655234"/>
    <lineage>
        <taxon>Bacteria</taxon>
        <taxon>Pseudomonadati</taxon>
        <taxon>Pseudomonadota</taxon>
        <taxon>Gammaproteobacteria</taxon>
        <taxon>Alteromonadales</taxon>
        <taxon>Colwelliaceae</taxon>
        <taxon>Thalassotalea</taxon>
    </lineage>
</organism>
<evidence type="ECO:0000313" key="3">
    <source>
        <dbReference type="Proteomes" id="UP000256478"/>
    </source>
</evidence>
<evidence type="ECO:0000313" key="2">
    <source>
        <dbReference type="EMBL" id="REL26135.1"/>
    </source>
</evidence>
<name>A0A3E0TQA1_9GAMM</name>
<sequence length="308" mass="34557">MLRVIVLCSATLILGACGGSDALDSCIDITPAVTKNTAFFPAQSASLLQNTNNEGRLGLACHNCYDYFSRAPDDTLALINMAILDGVNLIELDVTFSAPELAGTWINHGTNNIYVSFSQVIASSILKDAEQMLFIELKDESYTAQSIRLLLREMMEHRRRDGTFDYINDNRLLILRSFSGFEYLSIVRDVLTEVEFEQLRPYVRISKLMRKSSLASSFKSVEHTHQCGFHMVEFDAGNDIDSLFELARFAKSFGLGVNVFTLFPWNAQAYIEQLVPNIDVATIESYRGDTSLPTNNATFHDIRVNFDD</sequence>
<dbReference type="Proteomes" id="UP000256478">
    <property type="component" value="Unassembled WGS sequence"/>
</dbReference>
<dbReference type="GO" id="GO:0008081">
    <property type="term" value="F:phosphoric diester hydrolase activity"/>
    <property type="evidence" value="ECO:0007669"/>
    <property type="project" value="InterPro"/>
</dbReference>
<comment type="caution">
    <text evidence="2">The sequence shown here is derived from an EMBL/GenBank/DDBJ whole genome shotgun (WGS) entry which is preliminary data.</text>
</comment>
<accession>A0A3E0TQA1</accession>
<dbReference type="SUPFAM" id="SSF51695">
    <property type="entry name" value="PLC-like phosphodiesterases"/>
    <property type="match status" value="1"/>
</dbReference>
<feature type="signal peptide" evidence="1">
    <location>
        <begin position="1"/>
        <end position="22"/>
    </location>
</feature>
<protein>
    <recommendedName>
        <fullName evidence="4">Glycerophosphodiester phosphodiesterase</fullName>
    </recommendedName>
</protein>